<dbReference type="Pfam" id="PF07953">
    <property type="entry name" value="Toxin_R_bind_N"/>
    <property type="match status" value="1"/>
</dbReference>
<feature type="domain" description="Glycosyl hydrolase family 98 putative carbohydrate-binding module" evidence="1">
    <location>
        <begin position="979"/>
        <end position="1127"/>
    </location>
</feature>
<dbReference type="SUPFAM" id="SSF49785">
    <property type="entry name" value="Galactose-binding domain-like"/>
    <property type="match status" value="2"/>
</dbReference>
<comment type="caution">
    <text evidence="2">The sequence shown here is derived from an EMBL/GenBank/DDBJ whole genome shotgun (WGS) entry which is preliminary data.</text>
</comment>
<dbReference type="PANTHER" id="PTHR10151:SF120">
    <property type="entry name" value="BIS(5'-ADENOSYL)-TRIPHOSPHATASE"/>
    <property type="match status" value="1"/>
</dbReference>
<name>A0ABX1ZWZ6_9BACL</name>
<dbReference type="Pfam" id="PF08305">
    <property type="entry name" value="NPCBM"/>
    <property type="match status" value="2"/>
</dbReference>
<gene>
    <name evidence="2" type="ORF">GC097_26650</name>
</gene>
<evidence type="ECO:0000313" key="3">
    <source>
        <dbReference type="Proteomes" id="UP000618579"/>
    </source>
</evidence>
<dbReference type="Proteomes" id="UP000618579">
    <property type="component" value="Unassembled WGS sequence"/>
</dbReference>
<sequence length="1337" mass="144023">MRQNRHKTMARLQKVAALLCAMMMLLTSIGGITRTVAAAAAYELALYLNFDDSTITDSSDKHLAGTLTGTPSFVEGISGKAIYFKGNSYIDMGKPSALQFGTNTNFSIAFWIDNKDTTNSNIVSNKNWSTGANTGFAITPWWDQASKDKLNFTAAGKTRLDYYASPSMASKGWTFMAYTYDRNGMLTVYQNNVKIGELNISSHSGASIDALNFVIGADGNKNTSFSLKDAKLDEFRVYKGLIDQAEMDKLYIVGLSKLTINKVEQAMSDARNSDIEFPVSAFDKLQLDLASFKSGIDAASTSDKYAMVAQLEKSLAAFQAAGFSNVLYLNFDDNTVTDRSGKGNSGMLYGSPTFIEGILGKAIYFKGNSYIDMGKPTTLQFGTSTNFSIAFWIDNKDTSNSNIVSNKNWSTGSNTGFAITPWWEKVGTDKVNFTAAGKARLDGYSVPTVANRGWTFMTYTYDRSGMLKVYQNNVKISELDISSHKDASIDALNFVIGADGNKNLDFSLKDAKLDEFRVYKGVIDQTEMDKLYMTGLPKLTIAKAEKVMNDARNSHIDYPASAYGKLEQDLASFKSGIDAASLSDKYAMVAQLENSVAAFQTVGFSASKKRKVLILGLDGTRQDALQEANTPNIDGLVQDGASYFSAWANASDTWSGTGWSSIFTGVWKAKHGVTNNTFSGNNFTVFPNLLKRAKQVNPNLYISSIVQWAPINDNLIDGIDLEFRGETDDIVTNKAVQHLQFDNPDVTFVHFDEIDAAGHSTGFTPQNDKYMSAIEKTDAEIGRIMNAVKARSTYSQEDWLIIVTTDHGGVAGNGSGGSHGGSSETERKVFLIVSGPDAARGVINPPSTPYPSNTTTPNTTLTGIIQPDVVVTALTFLGIPIDSGWNLDGRPVGLASSPPLIRGIKVNETNLSSFSSEVTNYSMTVVRSAGSIEPVINVDKVANDVVIEIATDSTNPNIKKVKATSADGQTSKEYSLNISQTDQYVSDLNWVSGSAGYGKVMKDATDQGNPIKLKGASGIVTYAKGLGVHANSSIVYDLRGKKFDRFMAAVGTDQNNSWTLSSVEFQVWVDDVQVYASGQMTPSTVAKQVDVDVRNKKKIELRVTDGAQCPCSNAEDHAAWGDAKFTIPSADYGTPSMMDTYADSMAWSSGTSGWFSVQKNRSIEMTPLTLRSDASSGTAVYTRGLGTHANSSVVYNLAEKNFKTFSAVVGTDQEVGTNGSVQFLVLVDGVQKYSSGVVTGSTVAKSVSVDVKGASTIELKVTDNGNGNSSDHADWADAKFSADMYSISIDNGITGGTVAVDVVSPLPGQQVNVTVTPANGKRLKAGTLKYTTVSGET</sequence>
<proteinExistence type="predicted"/>
<dbReference type="InterPro" id="IPR013320">
    <property type="entry name" value="ConA-like_dom_sf"/>
</dbReference>
<dbReference type="InterPro" id="IPR008979">
    <property type="entry name" value="Galactose-bd-like_sf"/>
</dbReference>
<dbReference type="PANTHER" id="PTHR10151">
    <property type="entry name" value="ECTONUCLEOTIDE PYROPHOSPHATASE/PHOSPHODIESTERASE"/>
    <property type="match status" value="1"/>
</dbReference>
<dbReference type="Gene3D" id="3.40.720.10">
    <property type="entry name" value="Alkaline Phosphatase, subunit A"/>
    <property type="match status" value="2"/>
</dbReference>
<dbReference type="SMART" id="SM00776">
    <property type="entry name" value="NPCBM"/>
    <property type="match status" value="2"/>
</dbReference>
<feature type="domain" description="Glycosyl hydrolase family 98 putative carbohydrate-binding module" evidence="1">
    <location>
        <begin position="1136"/>
        <end position="1282"/>
    </location>
</feature>
<keyword evidence="3" id="KW-1185">Reference proteome</keyword>
<dbReference type="RefSeq" id="WP_171686400.1">
    <property type="nucleotide sequence ID" value="NZ_WHNZ01000062.1"/>
</dbReference>
<feature type="non-terminal residue" evidence="2">
    <location>
        <position position="1337"/>
    </location>
</feature>
<organism evidence="2 3">
    <name type="scientific">Paenibacillus planticolens</name>
    <dbReference type="NCBI Taxonomy" id="2654976"/>
    <lineage>
        <taxon>Bacteria</taxon>
        <taxon>Bacillati</taxon>
        <taxon>Bacillota</taxon>
        <taxon>Bacilli</taxon>
        <taxon>Bacillales</taxon>
        <taxon>Paenibacillaceae</taxon>
        <taxon>Paenibacillus</taxon>
    </lineage>
</organism>
<dbReference type="Gene3D" id="2.60.120.1060">
    <property type="entry name" value="NPCBM/NEW2 domain"/>
    <property type="match status" value="2"/>
</dbReference>
<dbReference type="EMBL" id="WHNZ01000062">
    <property type="protein sequence ID" value="NOV03590.1"/>
    <property type="molecule type" value="Genomic_DNA"/>
</dbReference>
<dbReference type="InterPro" id="IPR013222">
    <property type="entry name" value="Glyco_hyd_98_carb-bd"/>
</dbReference>
<dbReference type="SUPFAM" id="SSF53649">
    <property type="entry name" value="Alkaline phosphatase-like"/>
    <property type="match status" value="1"/>
</dbReference>
<dbReference type="InterPro" id="IPR017850">
    <property type="entry name" value="Alkaline_phosphatase_core_sf"/>
</dbReference>
<dbReference type="Gene3D" id="2.60.120.200">
    <property type="match status" value="2"/>
</dbReference>
<evidence type="ECO:0000313" key="2">
    <source>
        <dbReference type="EMBL" id="NOV03590.1"/>
    </source>
</evidence>
<dbReference type="SUPFAM" id="SSF49899">
    <property type="entry name" value="Concanavalin A-like lectins/glucanases"/>
    <property type="match status" value="2"/>
</dbReference>
<evidence type="ECO:0000259" key="1">
    <source>
        <dbReference type="SMART" id="SM00776"/>
    </source>
</evidence>
<accession>A0ABX1ZWZ6</accession>
<reference evidence="2 3" key="1">
    <citation type="submission" date="2019-10" db="EMBL/GenBank/DDBJ databases">
        <title>Description of Paenibacillus pedi sp. nov.</title>
        <authorList>
            <person name="Carlier A."/>
            <person name="Qi S."/>
        </authorList>
    </citation>
    <scope>NUCLEOTIDE SEQUENCE [LARGE SCALE GENOMIC DNA]</scope>
    <source>
        <strain evidence="2 3">LMG 31457</strain>
    </source>
</reference>
<protein>
    <submittedName>
        <fullName evidence="2">Sulfatase-like hydrolase/transferase</fullName>
    </submittedName>
</protein>
<dbReference type="InterPro" id="IPR012928">
    <property type="entry name" value="Toxin_rcpt-bd_N"/>
</dbReference>
<dbReference type="InterPro" id="IPR038637">
    <property type="entry name" value="NPCBM_sf"/>
</dbReference>
<dbReference type="Pfam" id="PF01663">
    <property type="entry name" value="Phosphodiest"/>
    <property type="match status" value="2"/>
</dbReference>
<dbReference type="InterPro" id="IPR002591">
    <property type="entry name" value="Phosphodiest/P_Trfase"/>
</dbReference>